<dbReference type="AlphaFoldDB" id="A0A9D4UDZ7"/>
<evidence type="ECO:0000313" key="2">
    <source>
        <dbReference type="Proteomes" id="UP000886520"/>
    </source>
</evidence>
<dbReference type="EMBL" id="JABFUD020000018">
    <property type="protein sequence ID" value="KAI5065922.1"/>
    <property type="molecule type" value="Genomic_DNA"/>
</dbReference>
<proteinExistence type="predicted"/>
<name>A0A9D4UDZ7_ADICA</name>
<accession>A0A9D4UDZ7</accession>
<evidence type="ECO:0000313" key="1">
    <source>
        <dbReference type="EMBL" id="KAI5065922.1"/>
    </source>
</evidence>
<comment type="caution">
    <text evidence="1">The sequence shown here is derived from an EMBL/GenBank/DDBJ whole genome shotgun (WGS) entry which is preliminary data.</text>
</comment>
<protein>
    <submittedName>
        <fullName evidence="1">Uncharacterized protein</fullName>
    </submittedName>
</protein>
<organism evidence="1 2">
    <name type="scientific">Adiantum capillus-veneris</name>
    <name type="common">Maidenhair fern</name>
    <dbReference type="NCBI Taxonomy" id="13818"/>
    <lineage>
        <taxon>Eukaryota</taxon>
        <taxon>Viridiplantae</taxon>
        <taxon>Streptophyta</taxon>
        <taxon>Embryophyta</taxon>
        <taxon>Tracheophyta</taxon>
        <taxon>Polypodiopsida</taxon>
        <taxon>Polypodiidae</taxon>
        <taxon>Polypodiales</taxon>
        <taxon>Pteridineae</taxon>
        <taxon>Pteridaceae</taxon>
        <taxon>Vittarioideae</taxon>
        <taxon>Adiantum</taxon>
    </lineage>
</organism>
<sequence>MDNCHVPRLRDIDNNHIALSEAAPLYCTHAVHHIMHKHRLLQKSYMRPFSWNGCLMKSAHGVLNDGNLHETSERGARSMPRSTRHKLCSFTSLSCEKTRGRNWWGLR</sequence>
<keyword evidence="2" id="KW-1185">Reference proteome</keyword>
<dbReference type="OrthoDB" id="10578421at2759"/>
<dbReference type="Proteomes" id="UP000886520">
    <property type="component" value="Chromosome 18"/>
</dbReference>
<reference evidence="1" key="1">
    <citation type="submission" date="2021-01" db="EMBL/GenBank/DDBJ databases">
        <title>Adiantum capillus-veneris genome.</title>
        <authorList>
            <person name="Fang Y."/>
            <person name="Liao Q."/>
        </authorList>
    </citation>
    <scope>NUCLEOTIDE SEQUENCE</scope>
    <source>
        <strain evidence="1">H3</strain>
        <tissue evidence="1">Leaf</tissue>
    </source>
</reference>
<gene>
    <name evidence="1" type="ORF">GOP47_0018546</name>
</gene>